<dbReference type="GO" id="GO:0006355">
    <property type="term" value="P:regulation of DNA-templated transcription"/>
    <property type="evidence" value="ECO:0007669"/>
    <property type="project" value="InterPro"/>
</dbReference>
<dbReference type="CDD" id="cd06170">
    <property type="entry name" value="LuxR_C_like"/>
    <property type="match status" value="1"/>
</dbReference>
<dbReference type="InterPro" id="IPR000792">
    <property type="entry name" value="Tscrpt_reg_LuxR_C"/>
</dbReference>
<dbReference type="AlphaFoldDB" id="R1GQ32"/>
<dbReference type="Pfam" id="PF00196">
    <property type="entry name" value="GerE"/>
    <property type="match status" value="1"/>
</dbReference>
<evidence type="ECO:0000256" key="1">
    <source>
        <dbReference type="ARBA" id="ARBA00022553"/>
    </source>
</evidence>
<name>R1GQ32_9GAMM</name>
<keyword evidence="7" id="KW-1185">Reference proteome</keyword>
<accession>R1GQ32</accession>
<dbReference type="Proteomes" id="UP000011223">
    <property type="component" value="Unassembled WGS sequence"/>
</dbReference>
<protein>
    <submittedName>
        <fullName evidence="6">Transcriptional regulatory protein UhpA</fullName>
    </submittedName>
</protein>
<proteinExistence type="predicted"/>
<organism evidence="6 7">
    <name type="scientific">Grimontia indica</name>
    <dbReference type="NCBI Taxonomy" id="1056512"/>
    <lineage>
        <taxon>Bacteria</taxon>
        <taxon>Pseudomonadati</taxon>
        <taxon>Pseudomonadota</taxon>
        <taxon>Gammaproteobacteria</taxon>
        <taxon>Vibrionales</taxon>
        <taxon>Vibrionaceae</taxon>
        <taxon>Grimontia</taxon>
    </lineage>
</organism>
<dbReference type="SUPFAM" id="SSF52172">
    <property type="entry name" value="CheY-like"/>
    <property type="match status" value="1"/>
</dbReference>
<dbReference type="eggNOG" id="COG2197">
    <property type="taxonomic scope" value="Bacteria"/>
</dbReference>
<comment type="caution">
    <text evidence="6">The sequence shown here is derived from an EMBL/GenBank/DDBJ whole genome shotgun (WGS) entry which is preliminary data.</text>
</comment>
<evidence type="ECO:0000256" key="3">
    <source>
        <dbReference type="PROSITE-ProRule" id="PRU00169"/>
    </source>
</evidence>
<dbReference type="GO" id="GO:0003677">
    <property type="term" value="F:DNA binding"/>
    <property type="evidence" value="ECO:0007669"/>
    <property type="project" value="UniProtKB-KW"/>
</dbReference>
<dbReference type="SMART" id="SM00448">
    <property type="entry name" value="REC"/>
    <property type="match status" value="1"/>
</dbReference>
<dbReference type="InterPro" id="IPR058245">
    <property type="entry name" value="NreC/VraR/RcsB-like_REC"/>
</dbReference>
<dbReference type="PROSITE" id="PS50043">
    <property type="entry name" value="HTH_LUXR_2"/>
    <property type="match status" value="1"/>
</dbReference>
<gene>
    <name evidence="6" type="ORF">D515_02976</name>
</gene>
<sequence>MISVTLVDDHLVVRSGFSQLLSVEDDIEVHSEFGSAKEAFHSLSVSDVDVAIIDVSMPDESGLVLLEKIRTKKPDFKAIILSIYDSATFVKKALEVGAYGYLSKRCGPEELVTAIRTVAKGDHYLCTDALINLSNASVEPNVLQALTKREREVFEHLILGKNVKKIGAELYISHKTIHVHRANILSKLGLSSNVDLIRFALQHKLLDDDPL</sequence>
<dbReference type="Pfam" id="PF00072">
    <property type="entry name" value="Response_reg"/>
    <property type="match status" value="1"/>
</dbReference>
<keyword evidence="2" id="KW-0238">DNA-binding</keyword>
<feature type="domain" description="HTH luxR-type" evidence="4">
    <location>
        <begin position="139"/>
        <end position="204"/>
    </location>
</feature>
<evidence type="ECO:0000313" key="6">
    <source>
        <dbReference type="EMBL" id="EOD78194.1"/>
    </source>
</evidence>
<evidence type="ECO:0000256" key="2">
    <source>
        <dbReference type="ARBA" id="ARBA00023125"/>
    </source>
</evidence>
<dbReference type="InterPro" id="IPR011006">
    <property type="entry name" value="CheY-like_superfamily"/>
</dbReference>
<dbReference type="InterPro" id="IPR039420">
    <property type="entry name" value="WalR-like"/>
</dbReference>
<dbReference type="InterPro" id="IPR001789">
    <property type="entry name" value="Sig_transdc_resp-reg_receiver"/>
</dbReference>
<dbReference type="RefSeq" id="WP_002540613.1">
    <property type="nucleotide sequence ID" value="NZ_ANFM02000034.1"/>
</dbReference>
<dbReference type="SUPFAM" id="SSF46894">
    <property type="entry name" value="C-terminal effector domain of the bipartite response regulators"/>
    <property type="match status" value="1"/>
</dbReference>
<evidence type="ECO:0000313" key="7">
    <source>
        <dbReference type="Proteomes" id="UP000011223"/>
    </source>
</evidence>
<dbReference type="Gene3D" id="3.40.50.2300">
    <property type="match status" value="1"/>
</dbReference>
<dbReference type="PANTHER" id="PTHR43214">
    <property type="entry name" value="TWO-COMPONENT RESPONSE REGULATOR"/>
    <property type="match status" value="1"/>
</dbReference>
<dbReference type="CDD" id="cd17535">
    <property type="entry name" value="REC_NarL-like"/>
    <property type="match status" value="1"/>
</dbReference>
<evidence type="ECO:0000259" key="5">
    <source>
        <dbReference type="PROSITE" id="PS50110"/>
    </source>
</evidence>
<keyword evidence="1 3" id="KW-0597">Phosphoprotein</keyword>
<feature type="modified residue" description="4-aspartylphosphate" evidence="3">
    <location>
        <position position="54"/>
    </location>
</feature>
<evidence type="ECO:0000259" key="4">
    <source>
        <dbReference type="PROSITE" id="PS50043"/>
    </source>
</evidence>
<dbReference type="SMART" id="SM00421">
    <property type="entry name" value="HTH_LUXR"/>
    <property type="match status" value="1"/>
</dbReference>
<dbReference type="PANTHER" id="PTHR43214:SF43">
    <property type="entry name" value="TWO-COMPONENT RESPONSE REGULATOR"/>
    <property type="match status" value="1"/>
</dbReference>
<dbReference type="PROSITE" id="PS50110">
    <property type="entry name" value="RESPONSE_REGULATORY"/>
    <property type="match status" value="1"/>
</dbReference>
<dbReference type="EMBL" id="ANFM02000034">
    <property type="protein sequence ID" value="EOD78194.1"/>
    <property type="molecule type" value="Genomic_DNA"/>
</dbReference>
<dbReference type="InterPro" id="IPR016032">
    <property type="entry name" value="Sig_transdc_resp-reg_C-effctor"/>
</dbReference>
<feature type="domain" description="Response regulatory" evidence="5">
    <location>
        <begin position="3"/>
        <end position="119"/>
    </location>
</feature>
<dbReference type="GO" id="GO:0000160">
    <property type="term" value="P:phosphorelay signal transduction system"/>
    <property type="evidence" value="ECO:0007669"/>
    <property type="project" value="InterPro"/>
</dbReference>
<dbReference type="PROSITE" id="PS00622">
    <property type="entry name" value="HTH_LUXR_1"/>
    <property type="match status" value="1"/>
</dbReference>
<dbReference type="PRINTS" id="PR00038">
    <property type="entry name" value="HTHLUXR"/>
</dbReference>
<reference evidence="6 7" key="1">
    <citation type="journal article" date="2014" name="PLoS ONE">
        <title>Grimontia indica AK16(T), sp. nov., Isolated from a Seawater Sample Reports the Presence of Pathogenic Genes Similar to Vibrio Genus.</title>
        <authorList>
            <person name="Singh A."/>
            <person name="Vaidya B."/>
            <person name="Khatri I."/>
            <person name="Srinivas T.N."/>
            <person name="Subramanian S."/>
            <person name="Korpole S."/>
            <person name="Pinnaka A.K."/>
        </authorList>
    </citation>
    <scope>NUCLEOTIDE SEQUENCE [LARGE SCALE GENOMIC DNA]</scope>
    <source>
        <strain evidence="6 7">AK16</strain>
    </source>
</reference>